<evidence type="ECO:0000313" key="1">
    <source>
        <dbReference type="EMBL" id="ADW71530.1"/>
    </source>
</evidence>
<dbReference type="RefSeq" id="WP_013573249.1">
    <property type="nucleotide sequence ID" value="NC_015060.1"/>
</dbReference>
<dbReference type="KEGG" id="acm:AciX9_4600"/>
<dbReference type="HOGENOM" id="CLU_2649375_0_0_0"/>
<reference evidence="2" key="1">
    <citation type="submission" date="2011-01" db="EMBL/GenBank/DDBJ databases">
        <title>Complete sequence of plasmid5 of Acidobacterium sp. MP5ACTX9.</title>
        <authorList>
            <consortium name="US DOE Joint Genome Institute"/>
            <person name="Lucas S."/>
            <person name="Copeland A."/>
            <person name="Lapidus A."/>
            <person name="Cheng J.-F."/>
            <person name="Goodwin L."/>
            <person name="Pitluck S."/>
            <person name="Teshima H."/>
            <person name="Detter J.C."/>
            <person name="Han C."/>
            <person name="Tapia R."/>
            <person name="Land M."/>
            <person name="Hauser L."/>
            <person name="Kyrpides N."/>
            <person name="Ivanova N."/>
            <person name="Ovchinnikova G."/>
            <person name="Pagani I."/>
            <person name="Rawat S.R."/>
            <person name="Mannisto M."/>
            <person name="Haggblom M.M."/>
            <person name="Woyke T."/>
        </authorList>
    </citation>
    <scope>NUCLEOTIDE SEQUENCE [LARGE SCALE GENOMIC DNA]</scope>
    <source>
        <strain evidence="2">MP5ACTX9</strain>
        <plasmid evidence="2">Plasmid pACIX905</plasmid>
    </source>
</reference>
<dbReference type="EMBL" id="CP002485">
    <property type="protein sequence ID" value="ADW71530.1"/>
    <property type="molecule type" value="Genomic_DNA"/>
</dbReference>
<protein>
    <submittedName>
        <fullName evidence="1">Methyl-accepting chemotaxis protein II</fullName>
    </submittedName>
</protein>
<evidence type="ECO:0000313" key="2">
    <source>
        <dbReference type="Proteomes" id="UP000000343"/>
    </source>
</evidence>
<dbReference type="Proteomes" id="UP000000343">
    <property type="component" value="Plasmid pACIX905"/>
</dbReference>
<keyword evidence="1" id="KW-0614">Plasmid</keyword>
<organism evidence="2">
    <name type="scientific">Granulicella tundricola (strain ATCC BAA-1859 / DSM 23138 / MP5ACTX9)</name>
    <dbReference type="NCBI Taxonomy" id="1198114"/>
    <lineage>
        <taxon>Bacteria</taxon>
        <taxon>Pseudomonadati</taxon>
        <taxon>Acidobacteriota</taxon>
        <taxon>Terriglobia</taxon>
        <taxon>Terriglobales</taxon>
        <taxon>Acidobacteriaceae</taxon>
        <taxon>Granulicella</taxon>
    </lineage>
</organism>
<geneLocation type="plasmid" evidence="1 2">
    <name>pACIX905</name>
</geneLocation>
<name>E8X7U6_GRATM</name>
<keyword evidence="2" id="KW-1185">Reference proteome</keyword>
<dbReference type="OrthoDB" id="9846962at2"/>
<proteinExistence type="predicted"/>
<accession>E8X7U6</accession>
<gene>
    <name evidence="1" type="ordered locus">AciX9_4600</name>
</gene>
<sequence length="76" mass="8236">MRDDELLAIYGATRQLAEGMTARDAELKQTTAALEATIAQVRQLPAMLGQQTSKYIAAGIREVVQGGLQAAYREGR</sequence>
<dbReference type="AlphaFoldDB" id="E8X7U6"/>